<dbReference type="InterPro" id="IPR013120">
    <property type="entry name" value="FAR_NAD-bd"/>
</dbReference>
<accession>A0A4R6DWA1</accession>
<organism evidence="2 3">
    <name type="scientific">Azoarcus indigens</name>
    <dbReference type="NCBI Taxonomy" id="29545"/>
    <lineage>
        <taxon>Bacteria</taxon>
        <taxon>Pseudomonadati</taxon>
        <taxon>Pseudomonadota</taxon>
        <taxon>Betaproteobacteria</taxon>
        <taxon>Rhodocyclales</taxon>
        <taxon>Zoogloeaceae</taxon>
        <taxon>Azoarcus</taxon>
    </lineage>
</organism>
<dbReference type="RefSeq" id="WP_133592275.1">
    <property type="nucleotide sequence ID" value="NZ_SNVV01000011.1"/>
</dbReference>
<reference evidence="2 3" key="1">
    <citation type="submission" date="2019-03" db="EMBL/GenBank/DDBJ databases">
        <title>Genomic Encyclopedia of Type Strains, Phase IV (KMG-IV): sequencing the most valuable type-strain genomes for metagenomic binning, comparative biology and taxonomic classification.</title>
        <authorList>
            <person name="Goeker M."/>
        </authorList>
    </citation>
    <scope>NUCLEOTIDE SEQUENCE [LARGE SCALE GENOMIC DNA]</scope>
    <source>
        <strain evidence="2 3">DSM 12121</strain>
    </source>
</reference>
<proteinExistence type="predicted"/>
<name>A0A4R6DWA1_9RHOO</name>
<sequence>MQDQGSQTILLTGATGAVGTELLPRLLRRNPRARIVALVRGADQAEAESRLAATLAFSDTAPAERARVHALRGDVCAPALGLDTDSLRGLAARTSQIFHLAANVRFNAGLEDSRLANVGSTRAILDFARQAHAARDGDLRLQYVSTAYVAGRRLGPLHEHELDLGQSFWNTYEQTKLEAEAVVRQAQAELPITIYRPSQIIGTTAAGKVRKLFGFLEFLKLTCAGVIRALPAHPETRTDMIPVDYVCDAIAYLSGEPDSVGRCYHLAAGLAHSTPLGRVVDIAYRVLEEYAPPSRLPPRPDFVPIDLFEHQASNGQVHKSLNGLLQLYQTYMSYERDFQVADTMARLAGGGVTLAPMDEVVEAGARYVVAQHFGTASRAAA</sequence>
<dbReference type="Gene3D" id="3.40.50.720">
    <property type="entry name" value="NAD(P)-binding Rossmann-like Domain"/>
    <property type="match status" value="1"/>
</dbReference>
<dbReference type="CDD" id="cd05263">
    <property type="entry name" value="MupV_like_SDR_e"/>
    <property type="match status" value="1"/>
</dbReference>
<protein>
    <submittedName>
        <fullName evidence="2">Thioester reductase-like protein</fullName>
    </submittedName>
</protein>
<dbReference type="InterPro" id="IPR026055">
    <property type="entry name" value="FAR"/>
</dbReference>
<dbReference type="GO" id="GO:0035336">
    <property type="term" value="P:long-chain fatty-acyl-CoA metabolic process"/>
    <property type="evidence" value="ECO:0007669"/>
    <property type="project" value="TreeGrafter"/>
</dbReference>
<dbReference type="OrthoDB" id="9810734at2"/>
<dbReference type="SUPFAM" id="SSF51735">
    <property type="entry name" value="NAD(P)-binding Rossmann-fold domains"/>
    <property type="match status" value="1"/>
</dbReference>
<dbReference type="GO" id="GO:0080019">
    <property type="term" value="F:alcohol-forming very long-chain fatty acyl-CoA reductase activity"/>
    <property type="evidence" value="ECO:0007669"/>
    <property type="project" value="InterPro"/>
</dbReference>
<dbReference type="Pfam" id="PF07993">
    <property type="entry name" value="NAD_binding_4"/>
    <property type="match status" value="1"/>
</dbReference>
<dbReference type="Proteomes" id="UP000295129">
    <property type="component" value="Unassembled WGS sequence"/>
</dbReference>
<dbReference type="PANTHER" id="PTHR11011">
    <property type="entry name" value="MALE STERILITY PROTEIN 2-RELATED"/>
    <property type="match status" value="1"/>
</dbReference>
<feature type="domain" description="Thioester reductase (TE)" evidence="1">
    <location>
        <begin position="11"/>
        <end position="250"/>
    </location>
</feature>
<evidence type="ECO:0000313" key="2">
    <source>
        <dbReference type="EMBL" id="TDN49545.1"/>
    </source>
</evidence>
<comment type="caution">
    <text evidence="2">The sequence shown here is derived from an EMBL/GenBank/DDBJ whole genome shotgun (WGS) entry which is preliminary data.</text>
</comment>
<evidence type="ECO:0000259" key="1">
    <source>
        <dbReference type="Pfam" id="PF07993"/>
    </source>
</evidence>
<keyword evidence="3" id="KW-1185">Reference proteome</keyword>
<dbReference type="AlphaFoldDB" id="A0A4R6DWA1"/>
<gene>
    <name evidence="2" type="ORF">C7389_11123</name>
</gene>
<evidence type="ECO:0000313" key="3">
    <source>
        <dbReference type="Proteomes" id="UP000295129"/>
    </source>
</evidence>
<dbReference type="InterPro" id="IPR036291">
    <property type="entry name" value="NAD(P)-bd_dom_sf"/>
</dbReference>
<dbReference type="PANTHER" id="PTHR11011:SF116">
    <property type="entry name" value="FATTY ACYL-COA REDUCTASE CG5065-RELATED"/>
    <property type="match status" value="1"/>
</dbReference>
<dbReference type="EMBL" id="SNVV01000011">
    <property type="protein sequence ID" value="TDN49545.1"/>
    <property type="molecule type" value="Genomic_DNA"/>
</dbReference>